<gene>
    <name evidence="1" type="ORF">DCW38_01790</name>
</gene>
<protein>
    <recommendedName>
        <fullName evidence="3">T9SS type A sorting domain-containing protein</fullName>
    </recommendedName>
</protein>
<dbReference type="InterPro" id="IPR026444">
    <property type="entry name" value="Secre_tail"/>
</dbReference>
<dbReference type="AlphaFoldDB" id="A0A350H8N2"/>
<sequence>MIANDKFWVNKDYADWTVTKPLRLYWYYDNDFTVNVTDNESGTGVNGVNVAFTNEGDCEESFITDEDGNAYVNDIYTELSNWMFIYFSKEGYLPFRNMIQVNHYEFTYSGTDKTQVFKTTSFFESVKESEGLLPLQGVEVKYGNGYFSNVGYTDEIGVYRSILNVDRTNPIVVTLSKPMYKTMSYSIKPDIWTSRPVTFQESNQRNILNVPNTSILNMIYEINDTIVYGESSDFGDNWVMERVGTGRNPVFVQTSGGIVAVWNDKEVEFNYAVKASPWTPEDSLTPSICWYSEMALAKHPSTDAVYGAFINNYDEDEYGGDLMFVNWNGTDVENAELQLVKEYDYTEATSPKYSPVITNYFNKSLLLVVPSTGWISINSDFRVMNKVNNIWQEIINGYPINLSGQLCSNPTADYKLNKTTFVWQVEEDLGTSIWKREISSGTVNEPVQISSVEGMNTNARYDGGKIFAYINEECNLVDKNNTIIYESGEDKIYSMELVTKPLLTKDIVYYTWVENEGMEYLIKGMTKYYSDIAQPDFATMPTDTQTSITSSPIYEYLPKKEPVERLSYTLVGMEPEMYYEVKVVTSEGSPAKPQIIQIDGEVYGVVIGHANSVDTTVIEVPKAVYADGEITVSIDRKKGNPNRIAEILVNEYEQENDLVAVSNVIMPFKKDFGKELNETETSIKYLDKKLVFNISSDENCIKEYKVIDVTGRTVEKKTLNLKNGLNRIEVPVNIKNGIYFIKVGGVDSSYKVTVLK</sequence>
<organism evidence="1 2">
    <name type="scientific">candidate division WOR-3 bacterium</name>
    <dbReference type="NCBI Taxonomy" id="2052148"/>
    <lineage>
        <taxon>Bacteria</taxon>
        <taxon>Bacteria division WOR-3</taxon>
    </lineage>
</organism>
<evidence type="ECO:0000313" key="2">
    <source>
        <dbReference type="Proteomes" id="UP000264062"/>
    </source>
</evidence>
<dbReference type="Proteomes" id="UP000264062">
    <property type="component" value="Unassembled WGS sequence"/>
</dbReference>
<comment type="caution">
    <text evidence="1">The sequence shown here is derived from an EMBL/GenBank/DDBJ whole genome shotgun (WGS) entry which is preliminary data.</text>
</comment>
<reference evidence="1 2" key="1">
    <citation type="journal article" date="2018" name="Nat. Biotechnol.">
        <title>A standardized bacterial taxonomy based on genome phylogeny substantially revises the tree of life.</title>
        <authorList>
            <person name="Parks D.H."/>
            <person name="Chuvochina M."/>
            <person name="Waite D.W."/>
            <person name="Rinke C."/>
            <person name="Skarshewski A."/>
            <person name="Chaumeil P.A."/>
            <person name="Hugenholtz P."/>
        </authorList>
    </citation>
    <scope>NUCLEOTIDE SEQUENCE [LARGE SCALE GENOMIC DNA]</scope>
    <source>
        <strain evidence="1">UBA9956</strain>
    </source>
</reference>
<accession>A0A350H8N2</accession>
<proteinExistence type="predicted"/>
<name>A0A350H8N2_UNCW3</name>
<evidence type="ECO:0008006" key="3">
    <source>
        <dbReference type="Google" id="ProtNLM"/>
    </source>
</evidence>
<dbReference type="EMBL" id="DMZY01000056">
    <property type="protein sequence ID" value="HAV91898.1"/>
    <property type="molecule type" value="Genomic_DNA"/>
</dbReference>
<dbReference type="NCBIfam" id="TIGR04183">
    <property type="entry name" value="Por_Secre_tail"/>
    <property type="match status" value="1"/>
</dbReference>
<evidence type="ECO:0000313" key="1">
    <source>
        <dbReference type="EMBL" id="HAV91898.1"/>
    </source>
</evidence>